<sequence length="153" mass="15990">MPAAARHRRPRWRPVEWWRAEEGRVTAFVLALLLGLLALTGLSLDGGLALASKVCAGGQAESAARAGAQALDLAAYRATGTVRLDPGRARELAQRYLAAAGATGTVQVAGDTVTVEVTAAYRTQLLSLAGIDEIRTHGRGSAHPQRGVTAVEP</sequence>
<accession>A0ABW5ICU6</accession>
<dbReference type="Proteomes" id="UP001597542">
    <property type="component" value="Unassembled WGS sequence"/>
</dbReference>
<evidence type="ECO:0008006" key="3">
    <source>
        <dbReference type="Google" id="ProtNLM"/>
    </source>
</evidence>
<reference evidence="2" key="1">
    <citation type="journal article" date="2019" name="Int. J. Syst. Evol. Microbiol.">
        <title>The Global Catalogue of Microorganisms (GCM) 10K type strain sequencing project: providing services to taxonomists for standard genome sequencing and annotation.</title>
        <authorList>
            <consortium name="The Broad Institute Genomics Platform"/>
            <consortium name="The Broad Institute Genome Sequencing Center for Infectious Disease"/>
            <person name="Wu L."/>
            <person name="Ma J."/>
        </authorList>
    </citation>
    <scope>NUCLEOTIDE SEQUENCE [LARGE SCALE GENOMIC DNA]</scope>
    <source>
        <strain evidence="2">CGMCC 4.7638</strain>
    </source>
</reference>
<name>A0ABW5ICU6_9PSEU</name>
<dbReference type="RefSeq" id="WP_344266930.1">
    <property type="nucleotide sequence ID" value="NZ_BAAAHV010000005.1"/>
</dbReference>
<keyword evidence="2" id="KW-1185">Reference proteome</keyword>
<evidence type="ECO:0000313" key="1">
    <source>
        <dbReference type="EMBL" id="MFD2486731.1"/>
    </source>
</evidence>
<proteinExistence type="predicted"/>
<dbReference type="EMBL" id="JBHUKQ010000024">
    <property type="protein sequence ID" value="MFD2486731.1"/>
    <property type="molecule type" value="Genomic_DNA"/>
</dbReference>
<evidence type="ECO:0000313" key="2">
    <source>
        <dbReference type="Proteomes" id="UP001597542"/>
    </source>
</evidence>
<comment type="caution">
    <text evidence="1">The sequence shown here is derived from an EMBL/GenBank/DDBJ whole genome shotgun (WGS) entry which is preliminary data.</text>
</comment>
<protein>
    <recommendedName>
        <fullName evidence="3">Flp pilus-assembly TadG-like N-terminal domain-containing protein</fullName>
    </recommendedName>
</protein>
<gene>
    <name evidence="1" type="ORF">ACFSUT_41115</name>
</gene>
<organism evidence="1 2">
    <name type="scientific">Amycolatopsis albidoflavus</name>
    <dbReference type="NCBI Taxonomy" id="102226"/>
    <lineage>
        <taxon>Bacteria</taxon>
        <taxon>Bacillati</taxon>
        <taxon>Actinomycetota</taxon>
        <taxon>Actinomycetes</taxon>
        <taxon>Pseudonocardiales</taxon>
        <taxon>Pseudonocardiaceae</taxon>
        <taxon>Amycolatopsis</taxon>
    </lineage>
</organism>